<feature type="compositionally biased region" description="Polar residues" evidence="2">
    <location>
        <begin position="84"/>
        <end position="98"/>
    </location>
</feature>
<dbReference type="EMBL" id="MCFH01000029">
    <property type="protein sequence ID" value="ORX47849.1"/>
    <property type="molecule type" value="Genomic_DNA"/>
</dbReference>
<dbReference type="OrthoDB" id="10465354at2759"/>
<evidence type="ECO:0000256" key="1">
    <source>
        <dbReference type="SAM" id="Coils"/>
    </source>
</evidence>
<keyword evidence="1" id="KW-0175">Coiled coil</keyword>
<evidence type="ECO:0000313" key="3">
    <source>
        <dbReference type="EMBL" id="ORX47849.1"/>
    </source>
</evidence>
<organism evidence="3 4">
    <name type="scientific">Piromyces finnis</name>
    <dbReference type="NCBI Taxonomy" id="1754191"/>
    <lineage>
        <taxon>Eukaryota</taxon>
        <taxon>Fungi</taxon>
        <taxon>Fungi incertae sedis</taxon>
        <taxon>Chytridiomycota</taxon>
        <taxon>Chytridiomycota incertae sedis</taxon>
        <taxon>Neocallimastigomycetes</taxon>
        <taxon>Neocallimastigales</taxon>
        <taxon>Neocallimastigaceae</taxon>
        <taxon>Piromyces</taxon>
    </lineage>
</organism>
<feature type="region of interest" description="Disordered" evidence="2">
    <location>
        <begin position="141"/>
        <end position="164"/>
    </location>
</feature>
<reference evidence="3 4" key="1">
    <citation type="submission" date="2016-08" db="EMBL/GenBank/DDBJ databases">
        <title>Genomes of anaerobic fungi encode conserved fungal cellulosomes for biomass hydrolysis.</title>
        <authorList>
            <consortium name="DOE Joint Genome Institute"/>
            <person name="Haitjema C.H."/>
            <person name="Gilmore S.P."/>
            <person name="Henske J.K."/>
            <person name="Solomon K.V."/>
            <person name="De Groot R."/>
            <person name="Kuo A."/>
            <person name="Mondo S.J."/>
            <person name="Salamov A.A."/>
            <person name="Labutti K."/>
            <person name="Zhao Z."/>
            <person name="Chiniquy J."/>
            <person name="Barry K."/>
            <person name="Brewer H.M."/>
            <person name="Purvine S.O."/>
            <person name="Wright A.T."/>
            <person name="Boxma B."/>
            <person name="Van Alen T."/>
            <person name="Hackstein J.H."/>
            <person name="Baker S.E."/>
            <person name="Grigoriev I.V."/>
            <person name="O'Malley M.A."/>
        </authorList>
    </citation>
    <scope>NUCLEOTIDE SEQUENCE [LARGE SCALE GENOMIC DNA]</scope>
    <source>
        <strain evidence="4">finn</strain>
    </source>
</reference>
<feature type="compositionally biased region" description="Low complexity" evidence="2">
    <location>
        <begin position="187"/>
        <end position="197"/>
    </location>
</feature>
<keyword evidence="4" id="KW-1185">Reference proteome</keyword>
<feature type="region of interest" description="Disordered" evidence="2">
    <location>
        <begin position="177"/>
        <end position="198"/>
    </location>
</feature>
<comment type="caution">
    <text evidence="3">The sequence shown here is derived from an EMBL/GenBank/DDBJ whole genome shotgun (WGS) entry which is preliminary data.</text>
</comment>
<evidence type="ECO:0000313" key="4">
    <source>
        <dbReference type="Proteomes" id="UP000193719"/>
    </source>
</evidence>
<accession>A0A1Y1V5L6</accession>
<sequence length="370" mass="43799">MLASEVYWWIMLKNTLKDHTEEDFIIPEEELNTQYHQIAYDYHNPKRLFNQSNVVILNKKQKKKLNELQQEELMLQQLEQKKNTNPSNSTLDRQQQNKNRIDQYIKERIANDHESNYEYMRQHQPHQNFQGSLSSTSKLIKNKDSENESESDNDDLINLKDRNKNEQEATIVEMYSSPNNVYPRKTSISSSSSSSSSVFIHPYSQQSYPSTFRKNSNTTTVNSNTIFIDMKNNSMSIDQPQLSLHNNNNTINMEIDSAAPLSTQKNKILEYMDQLIKENKEKKQAKKKEKQDNPERYHYNHPQEWFSQMMGVKEIQEERDAKIFVRAKQKREKEIIEQKMEKLKNELNYANTSEQVEAIFNELKALNGIW</sequence>
<protein>
    <submittedName>
        <fullName evidence="3">Uncharacterized protein</fullName>
    </submittedName>
</protein>
<dbReference type="Proteomes" id="UP000193719">
    <property type="component" value="Unassembled WGS sequence"/>
</dbReference>
<evidence type="ECO:0000256" key="2">
    <source>
        <dbReference type="SAM" id="MobiDB-lite"/>
    </source>
</evidence>
<proteinExistence type="predicted"/>
<dbReference type="AlphaFoldDB" id="A0A1Y1V5L6"/>
<name>A0A1Y1V5L6_9FUNG</name>
<reference evidence="3 4" key="2">
    <citation type="submission" date="2016-08" db="EMBL/GenBank/DDBJ databases">
        <title>Pervasive Adenine N6-methylation of Active Genes in Fungi.</title>
        <authorList>
            <consortium name="DOE Joint Genome Institute"/>
            <person name="Mondo S.J."/>
            <person name="Dannebaum R.O."/>
            <person name="Kuo R.C."/>
            <person name="Labutti K."/>
            <person name="Haridas S."/>
            <person name="Kuo A."/>
            <person name="Salamov A."/>
            <person name="Ahrendt S.R."/>
            <person name="Lipzen A."/>
            <person name="Sullivan W."/>
            <person name="Andreopoulos W.B."/>
            <person name="Clum A."/>
            <person name="Lindquist E."/>
            <person name="Daum C."/>
            <person name="Ramamoorthy G.K."/>
            <person name="Gryganskyi A."/>
            <person name="Culley D."/>
            <person name="Magnuson J.K."/>
            <person name="James T.Y."/>
            <person name="O'Malley M.A."/>
            <person name="Stajich J.E."/>
            <person name="Spatafora J.W."/>
            <person name="Visel A."/>
            <person name="Grigoriev I.V."/>
        </authorList>
    </citation>
    <scope>NUCLEOTIDE SEQUENCE [LARGE SCALE GENOMIC DNA]</scope>
    <source>
        <strain evidence="4">finn</strain>
    </source>
</reference>
<feature type="region of interest" description="Disordered" evidence="2">
    <location>
        <begin position="79"/>
        <end position="100"/>
    </location>
</feature>
<gene>
    <name evidence="3" type="ORF">BCR36DRAFT_84962</name>
</gene>
<feature type="coiled-coil region" evidence="1">
    <location>
        <begin position="326"/>
        <end position="353"/>
    </location>
</feature>